<keyword evidence="2" id="KW-1133">Transmembrane helix</keyword>
<evidence type="ECO:0000259" key="4">
    <source>
        <dbReference type="Pfam" id="PF02514"/>
    </source>
</evidence>
<keyword evidence="2" id="KW-0812">Transmembrane</keyword>
<dbReference type="PANTHER" id="PTHR44119:SF4">
    <property type="entry name" value="AEROBIC COBALTOCHELATASE SUBUNIT COBN"/>
    <property type="match status" value="1"/>
</dbReference>
<keyword evidence="2" id="KW-0472">Membrane</keyword>
<dbReference type="Pfam" id="PF02514">
    <property type="entry name" value="CobN-Mg_chel"/>
    <property type="match status" value="2"/>
</dbReference>
<dbReference type="EMBL" id="AP014546">
    <property type="protein sequence ID" value="BBB30866.1"/>
    <property type="molecule type" value="Genomic_DNA"/>
</dbReference>
<sequence>MRLLILTLLLLMQTTTHVVWAAEPTQNKQDYLLVLVSQRNAETVAEAARQFIQRYPQLVIKARTDAQLRQLPEQQTADLINNSLAILAMGLYGPSVAELQPLLRQVQKPLLVLNSDHRLVKLSQLEHRSVFDNDQQLREISKAHPDNDFDGWLNQQLQQYPNQAQWIRARSYWQAGGSENTSLLFSWVYHRLGAATHIETPSPVPRLRWLYKGQLSTEMPAVSVKPLLVVIDHAGGGRPADAAMLRGLCEQARERNGSDCLTALAYWGEAGVDAVEQLKPYSKQLSAIVMLQDFVIGGGEGRGAVTEVLKQLNVPVIKAIKLRDRTALERHLSSDGLAQEKVYYQVAMPELQGASQPLVIATAGDNIDDPISGIRVQAIAPLAEGIDTLLARAKRWQALQTKANNDKRIAIIYYNHPPGRHNIGADNLDVPASLWQILQQLKADGYDTGELPASQKILLDMMQERGVNLPRDVHALKTMSQKITKVMAKDYQQWFKQLPASVQREMEFGPFGLLHEQLEAAIKAGKPELAENALQHTMEEMYHLLEGVDHKARQRALILLGQLKSCYQQSLSPAKALNSSNNSSDNKLCMDDALSIIKALQQTGIEGLGGWGKAPGNVMTYQNQLLLPGLTFGKIFIGPQPPRGWEINEELLHANLAFPPPHQYLAFYQYLRDSFKADALVHLGRHSTYEFLPRRSVGVAEDDYSRIVAADIPGIYPYIVDGVGEGIQAKRRGLAVMVDHLTPPLKSTPLYDELLQLRQLIESFETSHGSGNQAISNRLVQQIRDKVEQLELKDELAESMSAELSIMGISFDEVDDDMLVHEVGHYLTSLQEKFMPLGLHIYGKDWTDQAVDMMLSSMASNDEEQKLEWQKKLQLSPAAETQSLLNGLSGGFITPGQGNDPIRSPNSLPTGRNFYALDSSLIPSRVAWQLGKQMAEDARSRNLQSNQQNPDKSEALVLWASDVVRDEGVMIAFGLDMLGIEPVWNSRGLVKGLKPQVLDNGRVRRDTVFTTSGLFRDLYGQQMMLLNRATLMALDTSADTIIKDYPALTLALQQALSPLGKLAVGGNESLQQNQVAKHWVKQAQALLLQGRSAEQAGVIASFRVFGDAPGSYGAGINRLVERSGAWEQRSELADVYLRRLGHSYGAEGFGKPAAQAFRTALSDVENTYFGRSSNLYGLIDNNDAFDYFGGLSLSIETLTGQTPNNFVLDHSNPEQIRTQPLSVALRQELRGRFLNPEWLQGLMQHDYAGARTMGSEFLEYLWGWQVTNPSLVGDWAWEEVKAVYMDDRYDLQLDEFLEKGHNVHVKSNMLAVMLVAVHKEFWQADKQTIAELAAKFAELVTKNGLPGSGHTDPDHPMLPWLEQHLSAEAWQALEQTIKVAKGEPEEQAKKAVEIYRLTEIQPLQEQSVQTSKQQSKSSEPQGKPDSGQKAATTKEAEQQSVADESYWQWLALALLLTIISAGFYRGIRHAKHHVKGA</sequence>
<keyword evidence="5" id="KW-0436">Ligase</keyword>
<accession>A0A7R6PME9</accession>
<organism evidence="5 6">
    <name type="scientific">Neptunomonas japonica JAMM 1380</name>
    <dbReference type="NCBI Taxonomy" id="1441457"/>
    <lineage>
        <taxon>Bacteria</taxon>
        <taxon>Pseudomonadati</taxon>
        <taxon>Pseudomonadota</taxon>
        <taxon>Gammaproteobacteria</taxon>
        <taxon>Oceanospirillales</taxon>
        <taxon>Oceanospirillaceae</taxon>
        <taxon>Neptunomonas</taxon>
    </lineage>
</organism>
<evidence type="ECO:0000313" key="5">
    <source>
        <dbReference type="EMBL" id="BBB30866.1"/>
    </source>
</evidence>
<gene>
    <name evidence="5" type="primary">cobN</name>
    <name evidence="5" type="ORF">NEJAP_2926</name>
</gene>
<evidence type="ECO:0000256" key="2">
    <source>
        <dbReference type="SAM" id="Phobius"/>
    </source>
</evidence>
<protein>
    <submittedName>
        <fullName evidence="5">Cobaltochelatase CobN</fullName>
        <ecNumber evidence="5">6.6.1.2</ecNumber>
    </submittedName>
</protein>
<dbReference type="PANTHER" id="PTHR44119">
    <property type="entry name" value="MAGNESIUM-CHELATASE SUBUNIT CHLH, CHLOROPLASTIC"/>
    <property type="match status" value="1"/>
</dbReference>
<reference evidence="5 6" key="1">
    <citation type="journal article" date="2008" name="Int. J. Syst. Evol. Microbiol.">
        <title>Neptunomonas japonica sp. nov., an Osedax japonicus symbiont-like bacterium isolated from sediment adjacent to sperm whale carcasses off Kagoshima, Japan.</title>
        <authorList>
            <person name="Miyazaki M."/>
            <person name="Nogi Y."/>
            <person name="Fujiwara Y."/>
            <person name="Kawato M."/>
            <person name="Kubokawa K."/>
            <person name="Horikoshi K."/>
        </authorList>
    </citation>
    <scope>NUCLEOTIDE SEQUENCE [LARGE SCALE GENOMIC DNA]</scope>
    <source>
        <strain evidence="5 6">JAMM 1380</strain>
    </source>
</reference>
<dbReference type="RefSeq" id="WP_201348022.1">
    <property type="nucleotide sequence ID" value="NZ_AP014546.1"/>
</dbReference>
<proteinExistence type="predicted"/>
<dbReference type="Proteomes" id="UP000595332">
    <property type="component" value="Chromosome"/>
</dbReference>
<evidence type="ECO:0000256" key="3">
    <source>
        <dbReference type="SAM" id="SignalP"/>
    </source>
</evidence>
<feature type="region of interest" description="Disordered" evidence="1">
    <location>
        <begin position="1405"/>
        <end position="1437"/>
    </location>
</feature>
<feature type="compositionally biased region" description="Low complexity" evidence="1">
    <location>
        <begin position="1405"/>
        <end position="1419"/>
    </location>
</feature>
<feature type="signal peptide" evidence="3">
    <location>
        <begin position="1"/>
        <end position="21"/>
    </location>
</feature>
<evidence type="ECO:0000256" key="1">
    <source>
        <dbReference type="SAM" id="MobiDB-lite"/>
    </source>
</evidence>
<name>A0A7R6PME9_9GAMM</name>
<dbReference type="InterPro" id="IPR003672">
    <property type="entry name" value="CobN/Mg_chltase"/>
</dbReference>
<feature type="transmembrane region" description="Helical" evidence="2">
    <location>
        <begin position="1446"/>
        <end position="1467"/>
    </location>
</feature>
<dbReference type="CDD" id="cd10150">
    <property type="entry name" value="CobN_like"/>
    <property type="match status" value="1"/>
</dbReference>
<dbReference type="EC" id="6.6.1.2" evidence="5"/>
<evidence type="ECO:0000313" key="6">
    <source>
        <dbReference type="Proteomes" id="UP000595332"/>
    </source>
</evidence>
<feature type="domain" description="CobN/magnesium chelatase" evidence="4">
    <location>
        <begin position="171"/>
        <end position="507"/>
    </location>
</feature>
<feature type="chain" id="PRO_5032983639" evidence="3">
    <location>
        <begin position="22"/>
        <end position="1477"/>
    </location>
</feature>
<keyword evidence="6" id="KW-1185">Reference proteome</keyword>
<keyword evidence="3" id="KW-0732">Signal</keyword>
<feature type="domain" description="CobN/magnesium chelatase" evidence="4">
    <location>
        <begin position="864"/>
        <end position="1328"/>
    </location>
</feature>
<dbReference type="GO" id="GO:0051116">
    <property type="term" value="F:cobaltochelatase activity"/>
    <property type="evidence" value="ECO:0007669"/>
    <property type="project" value="UniProtKB-EC"/>
</dbReference>
<dbReference type="KEGG" id="njp:NEJAP_2926"/>